<comment type="caution">
    <text evidence="2">The sequence shown here is derived from an EMBL/GenBank/DDBJ whole genome shotgun (WGS) entry which is preliminary data.</text>
</comment>
<protein>
    <recommendedName>
        <fullName evidence="1">Signal transduction histidine kinase dimerisation/phosphoacceptor domain-containing protein</fullName>
    </recommendedName>
</protein>
<feature type="domain" description="Signal transduction histidine kinase dimerisation/phosphoacceptor" evidence="1">
    <location>
        <begin position="61"/>
        <end position="116"/>
    </location>
</feature>
<dbReference type="AlphaFoldDB" id="A0A933SFP3"/>
<organism evidence="2 3">
    <name type="scientific">Eiseniibacteriota bacterium</name>
    <dbReference type="NCBI Taxonomy" id="2212470"/>
    <lineage>
        <taxon>Bacteria</taxon>
        <taxon>Candidatus Eiseniibacteriota</taxon>
    </lineage>
</organism>
<sequence>MTVQRRDEQAPWQVLHRTLEEHLEALRARGDAAAAAELHTIVDRWWNEQQEWDARMADVLTVHHEINNALVGVRGNAQLLLMGPAGQMTGVRERLEVVLRESSRIQEAAGRLRELKSSLGGQAPHSRAA</sequence>
<dbReference type="Proteomes" id="UP000696931">
    <property type="component" value="Unassembled WGS sequence"/>
</dbReference>
<dbReference type="GO" id="GO:0000155">
    <property type="term" value="F:phosphorelay sensor kinase activity"/>
    <property type="evidence" value="ECO:0007669"/>
    <property type="project" value="InterPro"/>
</dbReference>
<gene>
    <name evidence="2" type="ORF">HZA61_15280</name>
</gene>
<accession>A0A933SFP3</accession>
<evidence type="ECO:0000259" key="1">
    <source>
        <dbReference type="Pfam" id="PF00512"/>
    </source>
</evidence>
<reference evidence="2" key="1">
    <citation type="submission" date="2020-07" db="EMBL/GenBank/DDBJ databases">
        <title>Huge and variable diversity of episymbiotic CPR bacteria and DPANN archaea in groundwater ecosystems.</title>
        <authorList>
            <person name="He C.Y."/>
            <person name="Keren R."/>
            <person name="Whittaker M."/>
            <person name="Farag I.F."/>
            <person name="Doudna J."/>
            <person name="Cate J.H.D."/>
            <person name="Banfield J.F."/>
        </authorList>
    </citation>
    <scope>NUCLEOTIDE SEQUENCE</scope>
    <source>
        <strain evidence="2">NC_groundwater_1813_Pr3_B-0.1um_71_17</strain>
    </source>
</reference>
<dbReference type="Pfam" id="PF00512">
    <property type="entry name" value="HisKA"/>
    <property type="match status" value="1"/>
</dbReference>
<dbReference type="EMBL" id="JACRIW010000110">
    <property type="protein sequence ID" value="MBI5170850.1"/>
    <property type="molecule type" value="Genomic_DNA"/>
</dbReference>
<evidence type="ECO:0000313" key="2">
    <source>
        <dbReference type="EMBL" id="MBI5170850.1"/>
    </source>
</evidence>
<name>A0A933SFP3_UNCEI</name>
<dbReference type="InterPro" id="IPR003661">
    <property type="entry name" value="HisK_dim/P_dom"/>
</dbReference>
<proteinExistence type="predicted"/>
<evidence type="ECO:0000313" key="3">
    <source>
        <dbReference type="Proteomes" id="UP000696931"/>
    </source>
</evidence>